<evidence type="ECO:0000313" key="4">
    <source>
        <dbReference type="EMBL" id="RQD78408.1"/>
    </source>
</evidence>
<dbReference type="GO" id="GO:0000976">
    <property type="term" value="F:transcription cis-regulatory region binding"/>
    <property type="evidence" value="ECO:0007669"/>
    <property type="project" value="TreeGrafter"/>
</dbReference>
<dbReference type="PROSITE" id="PS01081">
    <property type="entry name" value="HTH_TETR_1"/>
    <property type="match status" value="1"/>
</dbReference>
<dbReference type="PRINTS" id="PR00455">
    <property type="entry name" value="HTHTETR"/>
</dbReference>
<evidence type="ECO:0000259" key="3">
    <source>
        <dbReference type="PROSITE" id="PS50977"/>
    </source>
</evidence>
<keyword evidence="1 2" id="KW-0238">DNA-binding</keyword>
<proteinExistence type="predicted"/>
<dbReference type="Gene3D" id="1.10.357.10">
    <property type="entry name" value="Tetracycline Repressor, domain 2"/>
    <property type="match status" value="1"/>
</dbReference>
<dbReference type="InterPro" id="IPR023772">
    <property type="entry name" value="DNA-bd_HTH_TetR-type_CS"/>
</dbReference>
<dbReference type="PANTHER" id="PTHR30055:SF226">
    <property type="entry name" value="HTH-TYPE TRANSCRIPTIONAL REGULATOR PKSA"/>
    <property type="match status" value="1"/>
</dbReference>
<feature type="DNA-binding region" description="H-T-H motif" evidence="2">
    <location>
        <begin position="45"/>
        <end position="64"/>
    </location>
</feature>
<dbReference type="Proteomes" id="UP000285138">
    <property type="component" value="Unassembled WGS sequence"/>
</dbReference>
<evidence type="ECO:0000256" key="1">
    <source>
        <dbReference type="ARBA" id="ARBA00023125"/>
    </source>
</evidence>
<dbReference type="EMBL" id="QZAA01000021">
    <property type="protein sequence ID" value="RQD78408.1"/>
    <property type="molecule type" value="Genomic_DNA"/>
</dbReference>
<dbReference type="SUPFAM" id="SSF48498">
    <property type="entry name" value="Tetracyclin repressor-like, C-terminal domain"/>
    <property type="match status" value="1"/>
</dbReference>
<dbReference type="Gene3D" id="1.10.10.60">
    <property type="entry name" value="Homeodomain-like"/>
    <property type="match status" value="1"/>
</dbReference>
<dbReference type="Pfam" id="PF00440">
    <property type="entry name" value="TetR_N"/>
    <property type="match status" value="1"/>
</dbReference>
<feature type="domain" description="HTH tetR-type" evidence="3">
    <location>
        <begin position="22"/>
        <end position="82"/>
    </location>
</feature>
<dbReference type="Pfam" id="PF14246">
    <property type="entry name" value="TetR_C_7"/>
    <property type="match status" value="1"/>
</dbReference>
<dbReference type="InterPro" id="IPR039536">
    <property type="entry name" value="TetR_C_Proteobacteria"/>
</dbReference>
<accession>A0A424YIX4</accession>
<dbReference type="AlphaFoldDB" id="A0A424YIX4"/>
<protein>
    <submittedName>
        <fullName evidence="4">TetR/AcrR family transcriptional regulator</fullName>
    </submittedName>
</protein>
<dbReference type="InterPro" id="IPR050109">
    <property type="entry name" value="HTH-type_TetR-like_transc_reg"/>
</dbReference>
<evidence type="ECO:0000256" key="2">
    <source>
        <dbReference type="PROSITE-ProRule" id="PRU00335"/>
    </source>
</evidence>
<organism evidence="4 5">
    <name type="scientific">Candidatus Syntrophonatronum acetioxidans</name>
    <dbReference type="NCBI Taxonomy" id="1795816"/>
    <lineage>
        <taxon>Bacteria</taxon>
        <taxon>Bacillati</taxon>
        <taxon>Bacillota</taxon>
        <taxon>Clostridia</taxon>
        <taxon>Eubacteriales</taxon>
        <taxon>Syntrophomonadaceae</taxon>
        <taxon>Candidatus Syntrophonatronum</taxon>
    </lineage>
</organism>
<evidence type="ECO:0000313" key="5">
    <source>
        <dbReference type="Proteomes" id="UP000285138"/>
    </source>
</evidence>
<sequence>MIQAVQKIGGLLMILEDKGAKINRRESILSAAREVFNYKGFHGATTSEIARRAGVAEGTIFRYFKTKKELLLAVFEPLETAWAAEFIRGAAEQKDDDTLRYYLKKQLYLVKENFELFKIFFYESQFHPELREKLTDKVVQKTLAPVESYLEEQVKEGRYREIDIPTAARALFGMLAVFIAWEEVLQAEDHLKFDEVEVVERIIDIFLHGVKK</sequence>
<dbReference type="InterPro" id="IPR009057">
    <property type="entry name" value="Homeodomain-like_sf"/>
</dbReference>
<dbReference type="InterPro" id="IPR001647">
    <property type="entry name" value="HTH_TetR"/>
</dbReference>
<name>A0A424YIX4_9FIRM</name>
<comment type="caution">
    <text evidence="4">The sequence shown here is derived from an EMBL/GenBank/DDBJ whole genome shotgun (WGS) entry which is preliminary data.</text>
</comment>
<dbReference type="PANTHER" id="PTHR30055">
    <property type="entry name" value="HTH-TYPE TRANSCRIPTIONAL REGULATOR RUTR"/>
    <property type="match status" value="1"/>
</dbReference>
<dbReference type="SUPFAM" id="SSF46689">
    <property type="entry name" value="Homeodomain-like"/>
    <property type="match status" value="1"/>
</dbReference>
<gene>
    <name evidence="4" type="ORF">D5R97_00415</name>
</gene>
<dbReference type="InterPro" id="IPR036271">
    <property type="entry name" value="Tet_transcr_reg_TetR-rel_C_sf"/>
</dbReference>
<dbReference type="GO" id="GO:0003700">
    <property type="term" value="F:DNA-binding transcription factor activity"/>
    <property type="evidence" value="ECO:0007669"/>
    <property type="project" value="TreeGrafter"/>
</dbReference>
<reference evidence="4 5" key="1">
    <citation type="submission" date="2018-08" db="EMBL/GenBank/DDBJ databases">
        <title>The metabolism and importance of syntrophic acetate oxidation coupled to methane or sulfide production in haloalkaline environments.</title>
        <authorList>
            <person name="Timmers P.H.A."/>
            <person name="Vavourakis C.D."/>
            <person name="Sorokin D.Y."/>
            <person name="Sinninghe Damste J.S."/>
            <person name="Muyzer G."/>
            <person name="Stams A.J.M."/>
            <person name="Plugge C.M."/>
        </authorList>
    </citation>
    <scope>NUCLEOTIDE SEQUENCE [LARGE SCALE GENOMIC DNA]</scope>
    <source>
        <strain evidence="4">MSAO_Bac1</strain>
    </source>
</reference>
<dbReference type="PROSITE" id="PS50977">
    <property type="entry name" value="HTH_TETR_2"/>
    <property type="match status" value="1"/>
</dbReference>